<evidence type="ECO:0000256" key="4">
    <source>
        <dbReference type="SAM" id="MobiDB-lite"/>
    </source>
</evidence>
<dbReference type="Pfam" id="PF25474">
    <property type="entry name" value="TPR_TmcB"/>
    <property type="match status" value="1"/>
</dbReference>
<proteinExistence type="inferred from homology"/>
<keyword evidence="8" id="KW-1185">Reference proteome</keyword>
<evidence type="ECO:0000313" key="7">
    <source>
        <dbReference type="EMBL" id="KAK2953496.1"/>
    </source>
</evidence>
<dbReference type="Proteomes" id="UP001281761">
    <property type="component" value="Unassembled WGS sequence"/>
</dbReference>
<feature type="transmembrane region" description="Helical" evidence="5">
    <location>
        <begin position="169"/>
        <end position="198"/>
    </location>
</feature>
<feature type="compositionally biased region" description="Basic residues" evidence="4">
    <location>
        <begin position="1207"/>
        <end position="1217"/>
    </location>
</feature>
<dbReference type="InterPro" id="IPR052994">
    <property type="entry name" value="Tiny_macrocysts_regulators"/>
</dbReference>
<feature type="transmembrane region" description="Helical" evidence="5">
    <location>
        <begin position="686"/>
        <end position="709"/>
    </location>
</feature>
<protein>
    <recommendedName>
        <fullName evidence="6">TmcB/TmcC TPR repeats domain-containing protein</fullName>
    </recommendedName>
</protein>
<evidence type="ECO:0000256" key="2">
    <source>
        <dbReference type="ARBA" id="ARBA00022723"/>
    </source>
</evidence>
<sequence>MSLKGGADLLLQKPPLLDRITFFFIYPLFDQKPIKTHVWSFISWGLLFLELIGLAFYGVQLDNYPLLIRIFGFFDFSSFLSLFDYSIVVFPPIALLLILLSIVFIVVGALLYKNIISSSPWLLSVFRTYINVVFSVVYIPIQSILFTLIDCKEGALNINPNIACWSNGTFIGILIPSLVFFVTFALLHCYISFFIFNFDTKHGGYDSHNCSWFQGLFSLFLTMQIVVMRLTPSDRGWRSLLTLIPTGLLILATFVRLPYYHISKNCFIIYTLYVYFMVRFGLEIALFLNNSVGQLVVFVVFAVVGVLSGVALVFLLIWRHNRFQLVNKDGTLVIPIAEAEKHPDHIPKVNSPYEIEISTRYLQHKGQKVYRWESNDLEPLLPEKNPTNGKKQSIRKISMRTSDHIHMADLAYRLVIKEHSKDADLLFNYSLFLRFFKRLPTKAEDILKRTMKCTRGVVLRFQLYAYFQRLSEGTNSGEGSASDTAIFGKEGMAGGGAASMSMSNQLRTPSSKALFEDTVKFHKESRTRLKEFWANLVLPTVNYQIIPQLIVDIVINGKKAKDGYEELLHSYPNNAKVLRCFASLLTDIYHDEDAADHLTSRAEVVEDELGLDNETMSIQNPSTLSPSGGADRLSLMSDGETTSKKPKRKRKKKKGGAGKMQELEQLIDNDTSDVGSSSEKQHVASFYFPFLIVCSVLLLGCLLGGYFGLNALVDVIDNQSATMKEMNSITERVALLANYNRLALFYTHKSYDPTTFPSFIATEDEILQNLTTIAEDILERLQVVFRDPYFEAWGRQDVDVVYVSYDQLEEVSDDWVQPTSLYNAYRVGCYNSIDIGESNPTLTTTTSLSKLSMLVVNYPTTILYSHKRAIRELLDSIHLSTNILVVIIFVNETALFTIISSLLPLGAYFAFRQVDKERKKSYQLVLGVPKIQLMRLNNTLLNSENRMGELMSDDRYEQKPQNGTFTFSTAQMNAAPKVINARKGLGADGLGIPTVQEEQNEDDFEIGQVPVDVLKKHTFADIETINNSNIDVSNLVDPTKQNILIFDDAFQTSETFPVAAQLQQSGKTDWIVFQDDIIKDEFRGITEHPLELPELIRLGYEQERLQSPIPVAIEEENEEQVTEKPKKKKKKKKMASNTDEESTKASVHSNPPDDAQNKSENSQLIETLKEALVGQTQNLNPEGPDERITMDDDRNSDENGDEGERNPKKKKKKKKKKQTEQNEGGSNNDVPDDDGVLILDSSLFPLMTQSQPHLIQMEGSTDPLNMKQHQLPLMYNPFSSLANLPTMSPPPQNQPSFPQMDWSAQLAMMSPDPNLATADTPQTNKERQTSSHNTNRIAPTIKPQDGFKKTGGGQGAEEIWETSFDPVDENDDNYDSKARGELKNVIDDEPWQHSLEKAIDRAQKGNSEIPSAIPLSGYIIIVVFFLLILLIAAATSVLLLITSDTMADLASSVMLTGYRLTQGQVLHMLILQIFMGKGEIALKNTSRVMEPQHTSSSILNDFSHLSTDQDVLLDLISKFYDEFILLDDVLMKGSPATWTNDKFLAVSTRECPPNLTDYLIGTEKYQSPFDFDDRLIDGRIADYPNYYNGLQLLARFDRKMYTLLRNQTTPIDPTHSPFGFLHTSLMFDVDAYSMQYSHAFHVAELDALESFRLVTVISLATRAAVIFVFLFVSLFQVYPLMRRVGGYTSSLQQFLPDNNTDLLDFNREMETDVPNLDLPRRKICELAQLVYENVGSFGSKNETLNLMSEVMQAVKNYFHQEEEMMKEVNYHQSERSLHIADHIKIRQRLTILSEGLIDAEDPVVFASLLTLLTTFQNHFETLDQDFAKVYKEVKPDYAD</sequence>
<feature type="region of interest" description="Disordered" evidence="4">
    <location>
        <begin position="1173"/>
        <end position="1236"/>
    </location>
</feature>
<comment type="caution">
    <text evidence="7">The sequence shown here is derived from an EMBL/GenBank/DDBJ whole genome shotgun (WGS) entry which is preliminary data.</text>
</comment>
<feature type="transmembrane region" description="Helical" evidence="5">
    <location>
        <begin position="93"/>
        <end position="116"/>
    </location>
</feature>
<evidence type="ECO:0000256" key="5">
    <source>
        <dbReference type="SAM" id="Phobius"/>
    </source>
</evidence>
<feature type="transmembrane region" description="Helical" evidence="5">
    <location>
        <begin position="128"/>
        <end position="149"/>
    </location>
</feature>
<feature type="domain" description="TmcB/TmcC TPR repeats" evidence="6">
    <location>
        <begin position="516"/>
        <end position="608"/>
    </location>
</feature>
<comment type="similarity">
    <text evidence="1">Belongs to the hemerythrin family.</text>
</comment>
<gene>
    <name evidence="7" type="ORF">BLNAU_11496</name>
</gene>
<feature type="transmembrane region" description="Helical" evidence="5">
    <location>
        <begin position="295"/>
        <end position="318"/>
    </location>
</feature>
<feature type="compositionally biased region" description="Basic residues" evidence="4">
    <location>
        <begin position="1125"/>
        <end position="1134"/>
    </location>
</feature>
<keyword evidence="5" id="KW-0812">Transmembrane</keyword>
<keyword evidence="3" id="KW-0408">Iron</keyword>
<feature type="region of interest" description="Disordered" evidence="4">
    <location>
        <begin position="615"/>
        <end position="664"/>
    </location>
</feature>
<dbReference type="SUPFAM" id="SSF47188">
    <property type="entry name" value="Hemerythrin-like"/>
    <property type="match status" value="1"/>
</dbReference>
<dbReference type="InterPro" id="IPR057352">
    <property type="entry name" value="TPR_TmcB/C"/>
</dbReference>
<feature type="compositionally biased region" description="Basic residues" evidence="4">
    <location>
        <begin position="644"/>
        <end position="656"/>
    </location>
</feature>
<feature type="transmembrane region" description="Helical" evidence="5">
    <location>
        <begin position="1418"/>
        <end position="1441"/>
    </location>
</feature>
<feature type="region of interest" description="Disordered" evidence="4">
    <location>
        <begin position="1110"/>
        <end position="1160"/>
    </location>
</feature>
<dbReference type="EMBL" id="JARBJD010000090">
    <property type="protein sequence ID" value="KAK2953496.1"/>
    <property type="molecule type" value="Genomic_DNA"/>
</dbReference>
<feature type="transmembrane region" description="Helical" evidence="5">
    <location>
        <begin position="1653"/>
        <end position="1675"/>
    </location>
</feature>
<accession>A0ABQ9XM63</accession>
<feature type="transmembrane region" description="Helical" evidence="5">
    <location>
        <begin position="38"/>
        <end position="59"/>
    </location>
</feature>
<organism evidence="7 8">
    <name type="scientific">Blattamonas nauphoetae</name>
    <dbReference type="NCBI Taxonomy" id="2049346"/>
    <lineage>
        <taxon>Eukaryota</taxon>
        <taxon>Metamonada</taxon>
        <taxon>Preaxostyla</taxon>
        <taxon>Oxymonadida</taxon>
        <taxon>Blattamonas</taxon>
    </lineage>
</organism>
<feature type="transmembrane region" description="Helical" evidence="5">
    <location>
        <begin position="210"/>
        <end position="230"/>
    </location>
</feature>
<name>A0ABQ9XM63_9EUKA</name>
<dbReference type="PANTHER" id="PTHR31600">
    <property type="entry name" value="TINY MACROCYSTS PROTEIN B-RELATED"/>
    <property type="match status" value="1"/>
</dbReference>
<feature type="compositionally biased region" description="Basic and acidic residues" evidence="4">
    <location>
        <begin position="1184"/>
        <end position="1206"/>
    </location>
</feature>
<evidence type="ECO:0000256" key="3">
    <source>
        <dbReference type="ARBA" id="ARBA00023004"/>
    </source>
</evidence>
<keyword evidence="5" id="KW-0472">Membrane</keyword>
<feature type="transmembrane region" description="Helical" evidence="5">
    <location>
        <begin position="236"/>
        <end position="255"/>
    </location>
</feature>
<evidence type="ECO:0000259" key="6">
    <source>
        <dbReference type="Pfam" id="PF25474"/>
    </source>
</evidence>
<reference evidence="7 8" key="1">
    <citation type="journal article" date="2022" name="bioRxiv">
        <title>Genomics of Preaxostyla Flagellates Illuminates Evolutionary Transitions and the Path Towards Mitochondrial Loss.</title>
        <authorList>
            <person name="Novak L.V.F."/>
            <person name="Treitli S.C."/>
            <person name="Pyrih J."/>
            <person name="Halakuc P."/>
            <person name="Pipaliya S.V."/>
            <person name="Vacek V."/>
            <person name="Brzon O."/>
            <person name="Soukal P."/>
            <person name="Eme L."/>
            <person name="Dacks J.B."/>
            <person name="Karnkowska A."/>
            <person name="Elias M."/>
            <person name="Hampl V."/>
        </authorList>
    </citation>
    <scope>NUCLEOTIDE SEQUENCE [LARGE SCALE GENOMIC DNA]</scope>
    <source>
        <strain evidence="7">NAU3</strain>
        <tissue evidence="7">Gut</tissue>
    </source>
</reference>
<feature type="transmembrane region" description="Helical" evidence="5">
    <location>
        <begin position="267"/>
        <end position="289"/>
    </location>
</feature>
<feature type="compositionally biased region" description="Polar residues" evidence="4">
    <location>
        <begin position="615"/>
        <end position="626"/>
    </location>
</feature>
<feature type="transmembrane region" description="Helical" evidence="5">
    <location>
        <begin position="66"/>
        <end position="87"/>
    </location>
</feature>
<dbReference type="PANTHER" id="PTHR31600:SF2">
    <property type="entry name" value="GAMETE ENRICHED GENE 10 PROTEIN-RELATED"/>
    <property type="match status" value="1"/>
</dbReference>
<evidence type="ECO:0000313" key="8">
    <source>
        <dbReference type="Proteomes" id="UP001281761"/>
    </source>
</evidence>
<evidence type="ECO:0000256" key="1">
    <source>
        <dbReference type="ARBA" id="ARBA00010587"/>
    </source>
</evidence>
<keyword evidence="5" id="KW-1133">Transmembrane helix</keyword>
<dbReference type="InterPro" id="IPR035938">
    <property type="entry name" value="Hemerythrin-like_sf"/>
</dbReference>
<keyword evidence="2" id="KW-0479">Metal-binding</keyword>
<dbReference type="Gene3D" id="1.20.120.50">
    <property type="entry name" value="Hemerythrin-like"/>
    <property type="match status" value="1"/>
</dbReference>
<feature type="region of interest" description="Disordered" evidence="4">
    <location>
        <begin position="1311"/>
        <end position="1376"/>
    </location>
</feature>